<feature type="domain" description="HipA N-terminal subdomain 1" evidence="5">
    <location>
        <begin position="8"/>
        <end position="118"/>
    </location>
</feature>
<dbReference type="InterPro" id="IPR052028">
    <property type="entry name" value="HipA_Ser/Thr_kinase"/>
</dbReference>
<feature type="domain" description="HipA-like C-terminal" evidence="4">
    <location>
        <begin position="172"/>
        <end position="414"/>
    </location>
</feature>
<keyword evidence="2" id="KW-0808">Transferase</keyword>
<keyword evidence="3" id="KW-0418">Kinase</keyword>
<name>A0A2S5KGP7_9PROT</name>
<dbReference type="Pfam" id="PF07804">
    <property type="entry name" value="HipA_C"/>
    <property type="match status" value="1"/>
</dbReference>
<dbReference type="GO" id="GO:0005829">
    <property type="term" value="C:cytosol"/>
    <property type="evidence" value="ECO:0007669"/>
    <property type="project" value="TreeGrafter"/>
</dbReference>
<dbReference type="Proteomes" id="UP000238196">
    <property type="component" value="Unassembled WGS sequence"/>
</dbReference>
<evidence type="ECO:0000259" key="4">
    <source>
        <dbReference type="Pfam" id="PF07804"/>
    </source>
</evidence>
<dbReference type="Gene3D" id="1.10.1070.20">
    <property type="match status" value="1"/>
</dbReference>
<comment type="caution">
    <text evidence="6">The sequence shown here is derived from an EMBL/GenBank/DDBJ whole genome shotgun (WGS) entry which is preliminary data.</text>
</comment>
<gene>
    <name evidence="6" type="ORF">C4K68_28060</name>
</gene>
<reference evidence="6 7" key="1">
    <citation type="submission" date="2018-02" db="EMBL/GenBank/DDBJ databases">
        <title>novel marine gammaproteobacteria from coastal saline agro ecosystem.</title>
        <authorList>
            <person name="Krishnan R."/>
            <person name="Ramesh Kumar N."/>
        </authorList>
    </citation>
    <scope>NUCLEOTIDE SEQUENCE [LARGE SCALE GENOMIC DNA]</scope>
    <source>
        <strain evidence="6 7">228</strain>
    </source>
</reference>
<dbReference type="GO" id="GO:0004674">
    <property type="term" value="F:protein serine/threonine kinase activity"/>
    <property type="evidence" value="ECO:0007669"/>
    <property type="project" value="TreeGrafter"/>
</dbReference>
<dbReference type="PANTHER" id="PTHR37419">
    <property type="entry name" value="SERINE/THREONINE-PROTEIN KINASE TOXIN HIPA"/>
    <property type="match status" value="1"/>
</dbReference>
<sequence>MTDATAARVMLWGTQVGAVLWDPQRESALFEYDDRFLAAPVELAPLMMPRRKGVYSFSGLPKETFKGLPGMLADALPDKFGNLLIDQWLTATGRDRASFDPVQRLCYIGSRGMGALEFEPVLSNPQVASEKLLFDELVSLAEQALHSKGALATRLEAGQEDKAVQQIISVGTSAGGARAKAVIAYNAATQEIRSGQLQAPAGFSHYLLKLDVSGNSDKEGEDPPAYGRIEYAYYLMARAAGIDMSECRLLEHNGRAHFMTQRFDRLDNGSKLHMQSLCAIGHYDFNAAGGYAYEQAMDVIRRVITDPGLQRTALVQQFRRAVFNVVARNQDDHTKNIAFLMDRRGVWRLSPAFDVTYSYNPEGAWTSRHQMTINQQRDGFTLDDLLALGAKANLKKAAARAEIDQIVTVVRQQWPECAAVASVREQAASAIAAQHRLYFD</sequence>
<dbReference type="OrthoDB" id="5294599at2"/>
<evidence type="ECO:0000259" key="5">
    <source>
        <dbReference type="Pfam" id="PF13657"/>
    </source>
</evidence>
<dbReference type="PANTHER" id="PTHR37419:SF8">
    <property type="entry name" value="TOXIN YJJJ"/>
    <property type="match status" value="1"/>
</dbReference>
<dbReference type="AlphaFoldDB" id="A0A2S5KGP7"/>
<comment type="similarity">
    <text evidence="1">Belongs to the HipA Ser/Thr kinase family.</text>
</comment>
<proteinExistence type="inferred from homology"/>
<dbReference type="InterPro" id="IPR012893">
    <property type="entry name" value="HipA-like_C"/>
</dbReference>
<evidence type="ECO:0000313" key="7">
    <source>
        <dbReference type="Proteomes" id="UP000238196"/>
    </source>
</evidence>
<evidence type="ECO:0000313" key="6">
    <source>
        <dbReference type="EMBL" id="PPC73977.1"/>
    </source>
</evidence>
<protein>
    <submittedName>
        <fullName evidence="6">Toxin HipA</fullName>
    </submittedName>
</protein>
<dbReference type="InterPro" id="IPR017508">
    <property type="entry name" value="HipA_N1"/>
</dbReference>
<evidence type="ECO:0000256" key="3">
    <source>
        <dbReference type="ARBA" id="ARBA00022777"/>
    </source>
</evidence>
<dbReference type="EMBL" id="PRLP01000169">
    <property type="protein sequence ID" value="PPC73977.1"/>
    <property type="molecule type" value="Genomic_DNA"/>
</dbReference>
<evidence type="ECO:0000256" key="1">
    <source>
        <dbReference type="ARBA" id="ARBA00010164"/>
    </source>
</evidence>
<accession>A0A2S5KGP7</accession>
<dbReference type="Pfam" id="PF13657">
    <property type="entry name" value="Couple_hipA"/>
    <property type="match status" value="1"/>
</dbReference>
<organism evidence="6 7">
    <name type="scientific">Proteobacteria bacterium 228</name>
    <dbReference type="NCBI Taxonomy" id="2083153"/>
    <lineage>
        <taxon>Bacteria</taxon>
        <taxon>Pseudomonadati</taxon>
        <taxon>Pseudomonadota</taxon>
    </lineage>
</organism>
<evidence type="ECO:0000256" key="2">
    <source>
        <dbReference type="ARBA" id="ARBA00022679"/>
    </source>
</evidence>